<protein>
    <submittedName>
        <fullName evidence="1">Uncharacterized protein</fullName>
    </submittedName>
</protein>
<organism evidence="1 2">
    <name type="scientific">Lactuca sativa</name>
    <name type="common">Garden lettuce</name>
    <dbReference type="NCBI Taxonomy" id="4236"/>
    <lineage>
        <taxon>Eukaryota</taxon>
        <taxon>Viridiplantae</taxon>
        <taxon>Streptophyta</taxon>
        <taxon>Embryophyta</taxon>
        <taxon>Tracheophyta</taxon>
        <taxon>Spermatophyta</taxon>
        <taxon>Magnoliopsida</taxon>
        <taxon>eudicotyledons</taxon>
        <taxon>Gunneridae</taxon>
        <taxon>Pentapetalae</taxon>
        <taxon>asterids</taxon>
        <taxon>campanulids</taxon>
        <taxon>Asterales</taxon>
        <taxon>Asteraceae</taxon>
        <taxon>Cichorioideae</taxon>
        <taxon>Cichorieae</taxon>
        <taxon>Lactucinae</taxon>
        <taxon>Lactuca</taxon>
    </lineage>
</organism>
<evidence type="ECO:0000313" key="1">
    <source>
        <dbReference type="EMBL" id="KAJ0189431.1"/>
    </source>
</evidence>
<dbReference type="EMBL" id="NBSK02000008">
    <property type="protein sequence ID" value="KAJ0189431.1"/>
    <property type="molecule type" value="Genomic_DNA"/>
</dbReference>
<sequence length="82" mass="9188">MVVKRENESKLLEDYSGRSNKGKSGKWLRYAFRYFGDSDTLVSAQSLVAVREGCPMEQYCLSFPLHISTGLMISSVYIATIG</sequence>
<gene>
    <name evidence="1" type="ORF">LSAT_V11C800454520</name>
</gene>
<name>A0A9R1UMC1_LACSA</name>
<keyword evidence="2" id="KW-1185">Reference proteome</keyword>
<evidence type="ECO:0000313" key="2">
    <source>
        <dbReference type="Proteomes" id="UP000235145"/>
    </source>
</evidence>
<dbReference type="AlphaFoldDB" id="A0A9R1UMC1"/>
<dbReference type="Proteomes" id="UP000235145">
    <property type="component" value="Unassembled WGS sequence"/>
</dbReference>
<proteinExistence type="predicted"/>
<accession>A0A9R1UMC1</accession>
<comment type="caution">
    <text evidence="1">The sequence shown here is derived from an EMBL/GenBank/DDBJ whole genome shotgun (WGS) entry which is preliminary data.</text>
</comment>
<reference evidence="1 2" key="1">
    <citation type="journal article" date="2017" name="Nat. Commun.">
        <title>Genome assembly with in vitro proximity ligation data and whole-genome triplication in lettuce.</title>
        <authorList>
            <person name="Reyes-Chin-Wo S."/>
            <person name="Wang Z."/>
            <person name="Yang X."/>
            <person name="Kozik A."/>
            <person name="Arikit S."/>
            <person name="Song C."/>
            <person name="Xia L."/>
            <person name="Froenicke L."/>
            <person name="Lavelle D.O."/>
            <person name="Truco M.J."/>
            <person name="Xia R."/>
            <person name="Zhu S."/>
            <person name="Xu C."/>
            <person name="Xu H."/>
            <person name="Xu X."/>
            <person name="Cox K."/>
            <person name="Korf I."/>
            <person name="Meyers B.C."/>
            <person name="Michelmore R.W."/>
        </authorList>
    </citation>
    <scope>NUCLEOTIDE SEQUENCE [LARGE SCALE GENOMIC DNA]</scope>
    <source>
        <strain evidence="2">cv. Salinas</strain>
        <tissue evidence="1">Seedlings</tissue>
    </source>
</reference>